<keyword evidence="5" id="KW-0472">Membrane</keyword>
<evidence type="ECO:0000256" key="2">
    <source>
        <dbReference type="ARBA" id="ARBA00022679"/>
    </source>
</evidence>
<dbReference type="AlphaFoldDB" id="A0A382CJG8"/>
<dbReference type="EMBL" id="UINC01034712">
    <property type="protein sequence ID" value="SVB25984.1"/>
    <property type="molecule type" value="Genomic_DNA"/>
</dbReference>
<reference evidence="6" key="1">
    <citation type="submission" date="2018-05" db="EMBL/GenBank/DDBJ databases">
        <authorList>
            <person name="Lanie J.A."/>
            <person name="Ng W.-L."/>
            <person name="Kazmierczak K.M."/>
            <person name="Andrzejewski T.M."/>
            <person name="Davidsen T.M."/>
            <person name="Wayne K.J."/>
            <person name="Tettelin H."/>
            <person name="Glass J.I."/>
            <person name="Rusch D."/>
            <person name="Podicherti R."/>
            <person name="Tsui H.-C.T."/>
            <person name="Winkler M.E."/>
        </authorList>
    </citation>
    <scope>NUCLEOTIDE SEQUENCE</scope>
</reference>
<keyword evidence="5" id="KW-0812">Transmembrane</keyword>
<dbReference type="SUPFAM" id="SSF53335">
    <property type="entry name" value="S-adenosyl-L-methionine-dependent methyltransferases"/>
    <property type="match status" value="1"/>
</dbReference>
<protein>
    <recommendedName>
        <fullName evidence="7">Ribosomal RNA adenine methylase transferase N-terminal domain-containing protein</fullName>
    </recommendedName>
</protein>
<keyword evidence="2" id="KW-0808">Transferase</keyword>
<dbReference type="GO" id="GO:0008168">
    <property type="term" value="F:methyltransferase activity"/>
    <property type="evidence" value="ECO:0007669"/>
    <property type="project" value="UniProtKB-KW"/>
</dbReference>
<keyword evidence="1" id="KW-0489">Methyltransferase</keyword>
<evidence type="ECO:0008006" key="7">
    <source>
        <dbReference type="Google" id="ProtNLM"/>
    </source>
</evidence>
<keyword evidence="5" id="KW-1133">Transmembrane helix</keyword>
<organism evidence="6">
    <name type="scientific">marine metagenome</name>
    <dbReference type="NCBI Taxonomy" id="408172"/>
    <lineage>
        <taxon>unclassified sequences</taxon>
        <taxon>metagenomes</taxon>
        <taxon>ecological metagenomes</taxon>
    </lineage>
</organism>
<dbReference type="InterPro" id="IPR001737">
    <property type="entry name" value="KsgA/Erm"/>
</dbReference>
<proteinExistence type="predicted"/>
<gene>
    <name evidence="6" type="ORF">METZ01_LOCUS178838</name>
</gene>
<sequence>MTKEIISNEKTIVVELGAGTGDITKSIINRGILPENLILVEINEDFCKILKQRFPKAQIYCEDAKTFFNKRIFNGKKINYIVSGLPFVAMSKAQKMEICELSFDNLSKNGVFFQITYFIKCSFPVEIINKKNLMKRLIGFTLLNVPPAFIWSIARRN</sequence>
<feature type="transmembrane region" description="Helical" evidence="5">
    <location>
        <begin position="137"/>
        <end position="154"/>
    </location>
</feature>
<dbReference type="GO" id="GO:0003723">
    <property type="term" value="F:RNA binding"/>
    <property type="evidence" value="ECO:0007669"/>
    <property type="project" value="UniProtKB-KW"/>
</dbReference>
<keyword evidence="4" id="KW-0694">RNA-binding</keyword>
<evidence type="ECO:0000256" key="1">
    <source>
        <dbReference type="ARBA" id="ARBA00022603"/>
    </source>
</evidence>
<keyword evidence="3" id="KW-0949">S-adenosyl-L-methionine</keyword>
<dbReference type="CDD" id="cd02440">
    <property type="entry name" value="AdoMet_MTases"/>
    <property type="match status" value="1"/>
</dbReference>
<evidence type="ECO:0000256" key="3">
    <source>
        <dbReference type="ARBA" id="ARBA00022691"/>
    </source>
</evidence>
<evidence type="ECO:0000313" key="6">
    <source>
        <dbReference type="EMBL" id="SVB25984.1"/>
    </source>
</evidence>
<dbReference type="GO" id="GO:0032259">
    <property type="term" value="P:methylation"/>
    <property type="evidence" value="ECO:0007669"/>
    <property type="project" value="UniProtKB-KW"/>
</dbReference>
<dbReference type="Gene3D" id="3.40.50.150">
    <property type="entry name" value="Vaccinia Virus protein VP39"/>
    <property type="match status" value="1"/>
</dbReference>
<dbReference type="Pfam" id="PF00398">
    <property type="entry name" value="RrnaAD"/>
    <property type="match status" value="1"/>
</dbReference>
<dbReference type="InterPro" id="IPR029063">
    <property type="entry name" value="SAM-dependent_MTases_sf"/>
</dbReference>
<evidence type="ECO:0000256" key="4">
    <source>
        <dbReference type="ARBA" id="ARBA00022884"/>
    </source>
</evidence>
<evidence type="ECO:0000256" key="5">
    <source>
        <dbReference type="SAM" id="Phobius"/>
    </source>
</evidence>
<accession>A0A382CJG8</accession>
<name>A0A382CJG8_9ZZZZ</name>